<protein>
    <recommendedName>
        <fullName evidence="9">PTHB1 N-terminal domain-containing protein</fullName>
    </recommendedName>
</protein>
<feature type="coiled-coil region" evidence="1">
    <location>
        <begin position="613"/>
        <end position="675"/>
    </location>
</feature>
<accession>T1JN84</accession>
<dbReference type="OMA" id="VPVEDWT"/>
<dbReference type="InterPro" id="IPR026511">
    <property type="entry name" value="PTHB1"/>
</dbReference>
<dbReference type="PhylomeDB" id="T1JN84"/>
<keyword evidence="8" id="KW-1185">Reference proteome</keyword>
<dbReference type="PANTHER" id="PTHR20991">
    <property type="entry name" value="PARATHYROID HORMONE-RESPONSIVE B1 GENE"/>
    <property type="match status" value="1"/>
</dbReference>
<dbReference type="GO" id="GO:0016020">
    <property type="term" value="C:membrane"/>
    <property type="evidence" value="ECO:0007669"/>
    <property type="project" value="TreeGrafter"/>
</dbReference>
<evidence type="ECO:0000259" key="2">
    <source>
        <dbReference type="Pfam" id="PF14727"/>
    </source>
</evidence>
<reference evidence="7" key="2">
    <citation type="submission" date="2015-02" db="UniProtKB">
        <authorList>
            <consortium name="EnsemblMetazoa"/>
        </authorList>
    </citation>
    <scope>IDENTIFICATION</scope>
</reference>
<dbReference type="InterPro" id="IPR055362">
    <property type="entry name" value="PTHB1_pf_dom"/>
</dbReference>
<dbReference type="EnsemblMetazoa" id="SMAR015313-RA">
    <property type="protein sequence ID" value="SMAR015313-PA"/>
    <property type="gene ID" value="SMAR015313"/>
</dbReference>
<evidence type="ECO:0000313" key="7">
    <source>
        <dbReference type="EnsemblMetazoa" id="SMAR015313-PA"/>
    </source>
</evidence>
<reference evidence="8" key="1">
    <citation type="submission" date="2011-05" db="EMBL/GenBank/DDBJ databases">
        <authorList>
            <person name="Richards S.R."/>
            <person name="Qu J."/>
            <person name="Jiang H."/>
            <person name="Jhangiani S.N."/>
            <person name="Agravi P."/>
            <person name="Goodspeed R."/>
            <person name="Gross S."/>
            <person name="Mandapat C."/>
            <person name="Jackson L."/>
            <person name="Mathew T."/>
            <person name="Pu L."/>
            <person name="Thornton R."/>
            <person name="Saada N."/>
            <person name="Wilczek-Boney K.B."/>
            <person name="Lee S."/>
            <person name="Kovar C."/>
            <person name="Wu Y."/>
            <person name="Scherer S.E."/>
            <person name="Worley K.C."/>
            <person name="Muzny D.M."/>
            <person name="Gibbs R."/>
        </authorList>
    </citation>
    <scope>NUCLEOTIDE SEQUENCE</scope>
    <source>
        <strain evidence="8">Brora</strain>
    </source>
</reference>
<dbReference type="STRING" id="126957.T1JN84"/>
<dbReference type="eggNOG" id="KOG3679">
    <property type="taxonomic scope" value="Eukaryota"/>
</dbReference>
<feature type="domain" description="PTHB1 hairpin" evidence="5">
    <location>
        <begin position="594"/>
        <end position="692"/>
    </location>
</feature>
<evidence type="ECO:0000256" key="1">
    <source>
        <dbReference type="SAM" id="Coils"/>
    </source>
</evidence>
<dbReference type="Proteomes" id="UP000014500">
    <property type="component" value="Unassembled WGS sequence"/>
</dbReference>
<dbReference type="AlphaFoldDB" id="T1JN84"/>
<feature type="domain" description="PTHB1 C-terminal helix bundle" evidence="6">
    <location>
        <begin position="696"/>
        <end position="770"/>
    </location>
</feature>
<evidence type="ECO:0008006" key="9">
    <source>
        <dbReference type="Google" id="ProtNLM"/>
    </source>
</evidence>
<evidence type="ECO:0000259" key="3">
    <source>
        <dbReference type="Pfam" id="PF14728"/>
    </source>
</evidence>
<evidence type="ECO:0000259" key="5">
    <source>
        <dbReference type="Pfam" id="PF23338"/>
    </source>
</evidence>
<evidence type="ECO:0000259" key="6">
    <source>
        <dbReference type="Pfam" id="PF23339"/>
    </source>
</evidence>
<proteinExistence type="predicted"/>
<dbReference type="EMBL" id="JH431806">
    <property type="status" value="NOT_ANNOTATED_CDS"/>
    <property type="molecule type" value="Genomic_DNA"/>
</dbReference>
<name>T1JN84_STRMM</name>
<dbReference type="Pfam" id="PF23337">
    <property type="entry name" value="PTHB1_pf"/>
    <property type="match status" value="1"/>
</dbReference>
<evidence type="ECO:0000313" key="8">
    <source>
        <dbReference type="Proteomes" id="UP000014500"/>
    </source>
</evidence>
<dbReference type="InterPro" id="IPR055363">
    <property type="entry name" value="PTHB1_hp_dom"/>
</dbReference>
<evidence type="ECO:0000259" key="4">
    <source>
        <dbReference type="Pfam" id="PF23337"/>
    </source>
</evidence>
<keyword evidence="1" id="KW-0175">Coiled coil</keyword>
<organism evidence="7 8">
    <name type="scientific">Strigamia maritima</name>
    <name type="common">European centipede</name>
    <name type="synonym">Geophilus maritimus</name>
    <dbReference type="NCBI Taxonomy" id="126957"/>
    <lineage>
        <taxon>Eukaryota</taxon>
        <taxon>Metazoa</taxon>
        <taxon>Ecdysozoa</taxon>
        <taxon>Arthropoda</taxon>
        <taxon>Myriapoda</taxon>
        <taxon>Chilopoda</taxon>
        <taxon>Pleurostigmophora</taxon>
        <taxon>Geophilomorpha</taxon>
        <taxon>Linotaeniidae</taxon>
        <taxon>Strigamia</taxon>
    </lineage>
</organism>
<feature type="domain" description="PTHB1 platform" evidence="4">
    <location>
        <begin position="487"/>
        <end position="584"/>
    </location>
</feature>
<dbReference type="InterPro" id="IPR028074">
    <property type="entry name" value="PHTB1_GAE_dom"/>
</dbReference>
<dbReference type="GO" id="GO:0034464">
    <property type="term" value="C:BBSome"/>
    <property type="evidence" value="ECO:0007669"/>
    <property type="project" value="InterPro"/>
</dbReference>
<dbReference type="HOGENOM" id="CLU_015674_1_0_1"/>
<dbReference type="PANTHER" id="PTHR20991:SF0">
    <property type="entry name" value="PROTEIN PTHB1"/>
    <property type="match status" value="1"/>
</dbReference>
<dbReference type="Pfam" id="PF14728">
    <property type="entry name" value="PTHB1_GAE"/>
    <property type="match status" value="1"/>
</dbReference>
<dbReference type="Pfam" id="PF23339">
    <property type="entry name" value="PTHB1_CtH"/>
    <property type="match status" value="1"/>
</dbReference>
<dbReference type="InterPro" id="IPR028073">
    <property type="entry name" value="PHTB1_N_dom"/>
</dbReference>
<feature type="domain" description="PTHB1 GAE" evidence="3">
    <location>
        <begin position="401"/>
        <end position="480"/>
    </location>
</feature>
<dbReference type="Pfam" id="PF14727">
    <property type="entry name" value="PHTB1_N"/>
    <property type="match status" value="1"/>
</dbReference>
<dbReference type="GO" id="GO:0060271">
    <property type="term" value="P:cilium assembly"/>
    <property type="evidence" value="ECO:0007669"/>
    <property type="project" value="TreeGrafter"/>
</dbReference>
<dbReference type="Pfam" id="PF23338">
    <property type="entry name" value="PTHB1_hp"/>
    <property type="match status" value="1"/>
</dbReference>
<sequence>MSLFKVRELWSAKCGHNENFECRAICIANIDNNIDGTDKLIVGSVEGVLRAYAPRVVTSSGGTQENGSNLGFRPDDLLLEAQLSHPILQLQAGKYSGVKEALSLAILHPKKLSVYNISVISGAVDHGTYYHLSLLYEHNFNRSAYCFESGPFGKIPGKDFICVQSLDGTLSFFEHDSYSFCRFLPGFLLPGPLLYCLRNDSFITVSSSWHLESYKYQVLAVATETSKGNEKNEFKGKKVVCDWSSSLGEGALDVKSNTSLHLIFVLGERNLFCFKDTGILNYVKKLDHVPYLFPILIPVRDLQGVLVLLSDDGNLMCGYLGTDPHVFVPPVVDSRSINYEKADRELAELQKVIKTSQNSKFTPQIKGGHDLTVNVTVSKNMDSAPPPQNESDDFMAQSIRVPAVALQIELKCPAVTNDVHVSVQVAKPLVTSHSIFTFTSICNSIQMVVSIFLRHKFTPNDLRVRVVTTFTNRSGAPQVIVTHVELPLQLVAKACLPLKEANHKVTLNTNRPAVSLTEIFPEFSDINTSTAQAMGFEYYSGQVITVLAAKTSQRYRLQSDHFDALWLITSELLRRLRAKFVQDSNILFSYSSNVPVPEFFATLDVHFEQRMEIARLEEELGQRSAQFRAIQRRLLLKFKNKALLDNLDVLLEGTYRQIINLIDRVEESKRKLEASACSLRCAALFTSLLLRLLAGMSESEAEVLEATIANGDMESFEQGWEETVDAAISHLLHTTLSKSGREQVSMPVTMSRSKDTSRLKKHLLLVVDRLSKGGRLQVKESDAATVEKTSTPLLDIEDRIPEGNEGTEGDLVKPLLPSRIQSAKVRQKLKPIEGKNSRPSTALSINAEPVVTPEVVTSTYEEPDDIIAF</sequence>
<dbReference type="InterPro" id="IPR055364">
    <property type="entry name" value="PTHB1_CtH_dom"/>
</dbReference>
<feature type="domain" description="PTHB1 N-terminal" evidence="2">
    <location>
        <begin position="1"/>
        <end position="293"/>
    </location>
</feature>